<accession>A0A9Q1EW66</accession>
<name>A0A9Q1EW66_SYNKA</name>
<dbReference type="AlphaFoldDB" id="A0A9Q1EW66"/>
<protein>
    <submittedName>
        <fullName evidence="1">Uncharacterized protein</fullName>
    </submittedName>
</protein>
<proteinExistence type="predicted"/>
<dbReference type="EMBL" id="JAINUF010000012">
    <property type="protein sequence ID" value="KAJ8346192.1"/>
    <property type="molecule type" value="Genomic_DNA"/>
</dbReference>
<comment type="caution">
    <text evidence="1">The sequence shown here is derived from an EMBL/GenBank/DDBJ whole genome shotgun (WGS) entry which is preliminary data.</text>
</comment>
<organism evidence="1 2">
    <name type="scientific">Synaphobranchus kaupii</name>
    <name type="common">Kaup's arrowtooth eel</name>
    <dbReference type="NCBI Taxonomy" id="118154"/>
    <lineage>
        <taxon>Eukaryota</taxon>
        <taxon>Metazoa</taxon>
        <taxon>Chordata</taxon>
        <taxon>Craniata</taxon>
        <taxon>Vertebrata</taxon>
        <taxon>Euteleostomi</taxon>
        <taxon>Actinopterygii</taxon>
        <taxon>Neopterygii</taxon>
        <taxon>Teleostei</taxon>
        <taxon>Anguilliformes</taxon>
        <taxon>Synaphobranchidae</taxon>
        <taxon>Synaphobranchus</taxon>
    </lineage>
</organism>
<reference evidence="1" key="1">
    <citation type="journal article" date="2023" name="Science">
        <title>Genome structures resolve the early diversification of teleost fishes.</title>
        <authorList>
            <person name="Parey E."/>
            <person name="Louis A."/>
            <person name="Montfort J."/>
            <person name="Bouchez O."/>
            <person name="Roques C."/>
            <person name="Iampietro C."/>
            <person name="Lluch J."/>
            <person name="Castinel A."/>
            <person name="Donnadieu C."/>
            <person name="Desvignes T."/>
            <person name="Floi Bucao C."/>
            <person name="Jouanno E."/>
            <person name="Wen M."/>
            <person name="Mejri S."/>
            <person name="Dirks R."/>
            <person name="Jansen H."/>
            <person name="Henkel C."/>
            <person name="Chen W.J."/>
            <person name="Zahm M."/>
            <person name="Cabau C."/>
            <person name="Klopp C."/>
            <person name="Thompson A.W."/>
            <person name="Robinson-Rechavi M."/>
            <person name="Braasch I."/>
            <person name="Lecointre G."/>
            <person name="Bobe J."/>
            <person name="Postlethwait J.H."/>
            <person name="Berthelot C."/>
            <person name="Roest Crollius H."/>
            <person name="Guiguen Y."/>
        </authorList>
    </citation>
    <scope>NUCLEOTIDE SEQUENCE</scope>
    <source>
        <strain evidence="1">WJC10195</strain>
    </source>
</reference>
<sequence length="91" mass="10281">MVVHRGVFATWRPRFFLGVLDWRMRNATPRFAEALLMRRDKALQAEVDRRALAAPGGEPRSLRIGEGGVCEVCWERVSSLITVRGGSRRGD</sequence>
<evidence type="ECO:0000313" key="2">
    <source>
        <dbReference type="Proteomes" id="UP001152622"/>
    </source>
</evidence>
<dbReference type="Proteomes" id="UP001152622">
    <property type="component" value="Chromosome 12"/>
</dbReference>
<keyword evidence="2" id="KW-1185">Reference proteome</keyword>
<evidence type="ECO:0000313" key="1">
    <source>
        <dbReference type="EMBL" id="KAJ8346192.1"/>
    </source>
</evidence>
<gene>
    <name evidence="1" type="ORF">SKAU_G00303850</name>
</gene>